<accession>A0A454CTC6</accession>
<dbReference type="EMBL" id="AJSR01001998">
    <property type="protein sequence ID" value="EKM29644.1"/>
    <property type="molecule type" value="Genomic_DNA"/>
</dbReference>
<reference evidence="1 2" key="1">
    <citation type="submission" date="2012-10" db="EMBL/GenBank/DDBJ databases">
        <title>Genome sequence of Vibrio Cholerae HENC-02.</title>
        <authorList>
            <person name="Eppinger M."/>
            <person name="Hasan N.A."/>
            <person name="Sengamalay N."/>
            <person name="Hine E."/>
            <person name="Su Q."/>
            <person name="Daugherty S.C."/>
            <person name="Young S."/>
            <person name="Sadzewicz L."/>
            <person name="Tallon L."/>
            <person name="Cebula T.A."/>
            <person name="Ravel J."/>
            <person name="Colwell R.R."/>
        </authorList>
    </citation>
    <scope>NUCLEOTIDE SEQUENCE [LARGE SCALE GENOMIC DNA]</scope>
    <source>
        <strain evidence="1 2">HENC-02</strain>
    </source>
</reference>
<dbReference type="Proteomes" id="UP000008367">
    <property type="component" value="Unassembled WGS sequence"/>
</dbReference>
<protein>
    <submittedName>
        <fullName evidence="1">Uncharacterized protein</fullName>
    </submittedName>
</protein>
<gene>
    <name evidence="1" type="ORF">VCHENC02_4557B</name>
</gene>
<organism evidence="1 2">
    <name type="scientific">Vibrio harveyi</name>
    <name type="common">Beneckea harveyi</name>
    <dbReference type="NCBI Taxonomy" id="669"/>
    <lineage>
        <taxon>Bacteria</taxon>
        <taxon>Pseudomonadati</taxon>
        <taxon>Pseudomonadota</taxon>
        <taxon>Gammaproteobacteria</taxon>
        <taxon>Vibrionales</taxon>
        <taxon>Vibrionaceae</taxon>
        <taxon>Vibrio</taxon>
    </lineage>
</organism>
<dbReference type="AlphaFoldDB" id="A0A454CTC6"/>
<sequence length="26" mass="2663">LDFTAAASMSSIVSVSSQPRHGSVID</sequence>
<comment type="caution">
    <text evidence="1">The sequence shown here is derived from an EMBL/GenBank/DDBJ whole genome shotgun (WGS) entry which is preliminary data.</text>
</comment>
<evidence type="ECO:0000313" key="1">
    <source>
        <dbReference type="EMBL" id="EKM29644.1"/>
    </source>
</evidence>
<evidence type="ECO:0000313" key="2">
    <source>
        <dbReference type="Proteomes" id="UP000008367"/>
    </source>
</evidence>
<feature type="non-terminal residue" evidence="1">
    <location>
        <position position="1"/>
    </location>
</feature>
<name>A0A454CTC6_VIBHA</name>
<proteinExistence type="predicted"/>